<feature type="region of interest" description="Disordered" evidence="1">
    <location>
        <begin position="1"/>
        <end position="64"/>
    </location>
</feature>
<dbReference type="STRING" id="928724.SacglDRAFT_02917"/>
<dbReference type="OrthoDB" id="3214913at2"/>
<feature type="transmembrane region" description="Helical" evidence="2">
    <location>
        <begin position="177"/>
        <end position="200"/>
    </location>
</feature>
<evidence type="ECO:0008006" key="5">
    <source>
        <dbReference type="Google" id="ProtNLM"/>
    </source>
</evidence>
<feature type="region of interest" description="Disordered" evidence="1">
    <location>
        <begin position="293"/>
        <end position="336"/>
    </location>
</feature>
<keyword evidence="2" id="KW-1133">Transmembrane helix</keyword>
<feature type="transmembrane region" description="Helical" evidence="2">
    <location>
        <begin position="88"/>
        <end position="108"/>
    </location>
</feature>
<proteinExistence type="predicted"/>
<dbReference type="RefSeq" id="WP_005465503.1">
    <property type="nucleotide sequence ID" value="NZ_CM001484.1"/>
</dbReference>
<evidence type="ECO:0000256" key="1">
    <source>
        <dbReference type="SAM" id="MobiDB-lite"/>
    </source>
</evidence>
<evidence type="ECO:0000313" key="3">
    <source>
        <dbReference type="EMBL" id="EIE99799.1"/>
    </source>
</evidence>
<feature type="region of interest" description="Disordered" evidence="1">
    <location>
        <begin position="368"/>
        <end position="389"/>
    </location>
</feature>
<dbReference type="HOGENOM" id="CLU_059691_0_0_11"/>
<gene>
    <name evidence="3" type="ORF">SacglDRAFT_02917</name>
</gene>
<organism evidence="3 4">
    <name type="scientific">Saccharomonospora glauca K62</name>
    <dbReference type="NCBI Taxonomy" id="928724"/>
    <lineage>
        <taxon>Bacteria</taxon>
        <taxon>Bacillati</taxon>
        <taxon>Actinomycetota</taxon>
        <taxon>Actinomycetes</taxon>
        <taxon>Pseudonocardiales</taxon>
        <taxon>Pseudonocardiaceae</taxon>
        <taxon>Saccharomonospora</taxon>
    </lineage>
</organism>
<reference evidence="3 4" key="1">
    <citation type="submission" date="2011-09" db="EMBL/GenBank/DDBJ databases">
        <authorList>
            <consortium name="US DOE Joint Genome Institute (JGI-PGF)"/>
            <person name="Lucas S."/>
            <person name="Han J."/>
            <person name="Lapidus A."/>
            <person name="Cheng J.-F."/>
            <person name="Goodwin L."/>
            <person name="Pitluck S."/>
            <person name="Peters L."/>
            <person name="Land M.L."/>
            <person name="Hauser L."/>
            <person name="Brambilla E."/>
            <person name="Klenk H.-P."/>
            <person name="Woyke T.J."/>
        </authorList>
    </citation>
    <scope>NUCLEOTIDE SEQUENCE [LARGE SCALE GENOMIC DNA]</scope>
    <source>
        <strain evidence="3 4">K62</strain>
    </source>
</reference>
<keyword evidence="4" id="KW-1185">Reference proteome</keyword>
<reference evidence="4" key="2">
    <citation type="submission" date="2012-01" db="EMBL/GenBank/DDBJ databases">
        <title>Noncontiguous Finished sequence of chromosome of Saccharomonospora glauca K62.</title>
        <authorList>
            <consortium name="US DOE Joint Genome Institute"/>
            <person name="Lucas S."/>
            <person name="Han J."/>
            <person name="Lapidus A."/>
            <person name="Cheng J.-F."/>
            <person name="Goodwin L."/>
            <person name="Pitluck S."/>
            <person name="Peters L."/>
            <person name="Mikhailova N."/>
            <person name="Held B."/>
            <person name="Detter J.C."/>
            <person name="Han C."/>
            <person name="Tapia R."/>
            <person name="Land M."/>
            <person name="Hauser L."/>
            <person name="Kyrpides N."/>
            <person name="Ivanova N."/>
            <person name="Pagani I."/>
            <person name="Brambilla E.-M."/>
            <person name="Klenk H.-P."/>
            <person name="Woyke T."/>
        </authorList>
    </citation>
    <scope>NUCLEOTIDE SEQUENCE [LARGE SCALE GENOMIC DNA]</scope>
    <source>
        <strain evidence="4">K62</strain>
    </source>
</reference>
<accession>I1D4C5</accession>
<feature type="compositionally biased region" description="Basic and acidic residues" evidence="1">
    <location>
        <begin position="1"/>
        <end position="63"/>
    </location>
</feature>
<feature type="transmembrane region" description="Helical" evidence="2">
    <location>
        <begin position="152"/>
        <end position="171"/>
    </location>
</feature>
<dbReference type="AlphaFoldDB" id="I1D4C5"/>
<keyword evidence="2" id="KW-0472">Membrane</keyword>
<protein>
    <recommendedName>
        <fullName evidence="5">DUF2637 domain-containing protein</fullName>
    </recommendedName>
</protein>
<feature type="transmembrane region" description="Helical" evidence="2">
    <location>
        <begin position="120"/>
        <end position="140"/>
    </location>
</feature>
<keyword evidence="2" id="KW-0812">Transmembrane</keyword>
<dbReference type="Proteomes" id="UP000005087">
    <property type="component" value="Chromosome"/>
</dbReference>
<evidence type="ECO:0000313" key="4">
    <source>
        <dbReference type="Proteomes" id="UP000005087"/>
    </source>
</evidence>
<evidence type="ECO:0000256" key="2">
    <source>
        <dbReference type="SAM" id="Phobius"/>
    </source>
</evidence>
<name>I1D4C5_9PSEU</name>
<dbReference type="eggNOG" id="ENOG5033FYT">
    <property type="taxonomic scope" value="Bacteria"/>
</dbReference>
<sequence length="389" mass="42710">MSTFKEELRKDRAAKAEQARADRLAEAEQRRRDRELEAEQRRKDQAAAKAEARKDQRAREARKAARKVARRAAAKAVAATMVENKVALSIYSIALVSFVMSAPAMAAYGERLYAGSAWPFTGWLLPVVTELSMWACAFAVHHRRRTAPGASVFWLQVGVALATGLAAGLNALKGITIGWDASVVMGVVSIAGVLLHQMAVAGQPRSKRERAEARIERMAARKVEQAREAAIADAAVEIGTDGTARLVFEPGVYRLGRHRAERLRREVSPLDRPGPHDVLDDEIAALIDAETARAEQQEELSGGGVATAETPRPETPPHGNRPAKTGNRGGRPTRPWEALRAEFKALIEANPDAVRWSARRIAREMRCGKDKAARLRDEFNTNANRKGDR</sequence>
<dbReference type="EMBL" id="CM001484">
    <property type="protein sequence ID" value="EIE99799.1"/>
    <property type="molecule type" value="Genomic_DNA"/>
</dbReference>